<evidence type="ECO:0000313" key="2">
    <source>
        <dbReference type="EMBL" id="GAL84011.1"/>
    </source>
</evidence>
<feature type="compositionally biased region" description="Basic residues" evidence="1">
    <location>
        <begin position="324"/>
        <end position="333"/>
    </location>
</feature>
<feature type="compositionally biased region" description="Polar residues" evidence="1">
    <location>
        <begin position="114"/>
        <end position="128"/>
    </location>
</feature>
<proteinExistence type="predicted"/>
<gene>
    <name evidence="2" type="ORF">MYP_1239</name>
</gene>
<organism evidence="2 3">
    <name type="scientific">Sporocytophaga myxococcoides</name>
    <dbReference type="NCBI Taxonomy" id="153721"/>
    <lineage>
        <taxon>Bacteria</taxon>
        <taxon>Pseudomonadati</taxon>
        <taxon>Bacteroidota</taxon>
        <taxon>Cytophagia</taxon>
        <taxon>Cytophagales</taxon>
        <taxon>Cytophagaceae</taxon>
        <taxon>Sporocytophaga</taxon>
    </lineage>
</organism>
<dbReference type="OrthoDB" id="9818024at2"/>
<keyword evidence="3" id="KW-1185">Reference proteome</keyword>
<evidence type="ECO:0000256" key="1">
    <source>
        <dbReference type="SAM" id="MobiDB-lite"/>
    </source>
</evidence>
<sequence>MTYSQNSDGGPTVKVKQRTGKADKQSLKKSTKSKAPESREQGPKSGNGTVKARDGGKRTSQNINKGSGGDAKPTESRQQAPRSGDGTVKARDGGKRTSQNISKGSGGDLKPTESRQQAPRNTAGTTVIINDKKDRKLNKQMAKYQGDLAQPESRMKPPVHDNYVVVNHKKERKLSKQMAKYQGDIVPGESRMQGPRNSDGLVEVREIDRKQGKQIANYKGDLANNFLEKRTAMRVEKSRQLANYKGDILVRSLNQKARKIRKKQKDIANYQGDIVVRGKKKGMHPSSVYRGGKVKNSYQAKERYRKRMLKKYGRNSGVEDANYMKKKDRKPRHDKKEAEIWY</sequence>
<feature type="region of interest" description="Disordered" evidence="1">
    <location>
        <begin position="312"/>
        <end position="342"/>
    </location>
</feature>
<dbReference type="eggNOG" id="ENOG5033U5V">
    <property type="taxonomic scope" value="Bacteria"/>
</dbReference>
<protein>
    <submittedName>
        <fullName evidence="2">Uncharacterized protein</fullName>
    </submittedName>
</protein>
<dbReference type="Proteomes" id="UP000030185">
    <property type="component" value="Unassembled WGS sequence"/>
</dbReference>
<accession>A0A098LAM5</accession>
<dbReference type="AlphaFoldDB" id="A0A098LAM5"/>
<comment type="caution">
    <text evidence="2">The sequence shown here is derived from an EMBL/GenBank/DDBJ whole genome shotgun (WGS) entry which is preliminary data.</text>
</comment>
<dbReference type="STRING" id="153721.MYP_1239"/>
<dbReference type="RefSeq" id="WP_052429978.1">
    <property type="nucleotide sequence ID" value="NZ_BBLT01000002.1"/>
</dbReference>
<name>A0A098LAM5_9BACT</name>
<evidence type="ECO:0000313" key="3">
    <source>
        <dbReference type="Proteomes" id="UP000030185"/>
    </source>
</evidence>
<dbReference type="EMBL" id="BBLT01000002">
    <property type="protein sequence ID" value="GAL84011.1"/>
    <property type="molecule type" value="Genomic_DNA"/>
</dbReference>
<feature type="region of interest" description="Disordered" evidence="1">
    <location>
        <begin position="1"/>
        <end position="137"/>
    </location>
</feature>
<reference evidence="2 3" key="1">
    <citation type="submission" date="2014-09" db="EMBL/GenBank/DDBJ databases">
        <title>Sporocytophaga myxococcoides PG-01 genome sequencing.</title>
        <authorList>
            <person name="Liu L."/>
            <person name="Gao P.J."/>
            <person name="Chen G.J."/>
            <person name="Wang L.S."/>
        </authorList>
    </citation>
    <scope>NUCLEOTIDE SEQUENCE [LARGE SCALE GENOMIC DNA]</scope>
    <source>
        <strain evidence="2 3">PG-01</strain>
    </source>
</reference>
<feature type="region of interest" description="Disordered" evidence="1">
    <location>
        <begin position="169"/>
        <end position="201"/>
    </location>
</feature>